<comment type="caution">
    <text evidence="2">The sequence shown here is derived from an EMBL/GenBank/DDBJ whole genome shotgun (WGS) entry which is preliminary data.</text>
</comment>
<evidence type="ECO:0000259" key="1">
    <source>
        <dbReference type="PROSITE" id="PS50112"/>
    </source>
</evidence>
<dbReference type="RefSeq" id="WP_379926997.1">
    <property type="nucleotide sequence ID" value="NZ_JBHTJI010000042.1"/>
</dbReference>
<sequence>MTQGKFFSSINESVELLNKFKLLKSKGSKGNGVYSEDFLKMSKSNNIVEIHKCAIKNEDYDILLKDESIIQFQKINDDLRYAFIQNPYKFISKEEYVALIYTTEELEDFIGFSIEELINENEYEQFLNEQSLNSISNYFRYDCSAAGYKPLVHSYSHFHIGMNGNVRIPTSKIITPLKFTKFCIKNTYFENWKDQFKIDPNFENEVIKIKKDCLPLPENKWDAIENNDLHLT</sequence>
<dbReference type="PROSITE" id="PS50112">
    <property type="entry name" value="PAS"/>
    <property type="match status" value="1"/>
</dbReference>
<gene>
    <name evidence="2" type="ORF">ACFQ1R_14525</name>
</gene>
<organism evidence="2 3">
    <name type="scientific">Mariniflexile jejuense</name>
    <dbReference type="NCBI Taxonomy" id="1173582"/>
    <lineage>
        <taxon>Bacteria</taxon>
        <taxon>Pseudomonadati</taxon>
        <taxon>Bacteroidota</taxon>
        <taxon>Flavobacteriia</taxon>
        <taxon>Flavobacteriales</taxon>
        <taxon>Flavobacteriaceae</taxon>
        <taxon>Mariniflexile</taxon>
    </lineage>
</organism>
<dbReference type="EMBL" id="JBHTJI010000042">
    <property type="protein sequence ID" value="MFD0991319.1"/>
    <property type="molecule type" value="Genomic_DNA"/>
</dbReference>
<protein>
    <submittedName>
        <fullName evidence="2">DUF2290 domain-containing protein</fullName>
    </submittedName>
</protein>
<dbReference type="Proteomes" id="UP001597061">
    <property type="component" value="Unassembled WGS sequence"/>
</dbReference>
<dbReference type="Pfam" id="PF10053">
    <property type="entry name" value="DUF2290"/>
    <property type="match status" value="1"/>
</dbReference>
<reference evidence="3" key="1">
    <citation type="journal article" date="2019" name="Int. J. Syst. Evol. Microbiol.">
        <title>The Global Catalogue of Microorganisms (GCM) 10K type strain sequencing project: providing services to taxonomists for standard genome sequencing and annotation.</title>
        <authorList>
            <consortium name="The Broad Institute Genomics Platform"/>
            <consortium name="The Broad Institute Genome Sequencing Center for Infectious Disease"/>
            <person name="Wu L."/>
            <person name="Ma J."/>
        </authorList>
    </citation>
    <scope>NUCLEOTIDE SEQUENCE [LARGE SCALE GENOMIC DNA]</scope>
    <source>
        <strain evidence="3">CCUG 62414</strain>
    </source>
</reference>
<accession>A0ABW3JN00</accession>
<proteinExistence type="predicted"/>
<feature type="domain" description="PAS" evidence="1">
    <location>
        <begin position="99"/>
        <end position="140"/>
    </location>
</feature>
<dbReference type="InterPro" id="IPR000014">
    <property type="entry name" value="PAS"/>
</dbReference>
<keyword evidence="3" id="KW-1185">Reference proteome</keyword>
<evidence type="ECO:0000313" key="3">
    <source>
        <dbReference type="Proteomes" id="UP001597061"/>
    </source>
</evidence>
<dbReference type="InterPro" id="IPR018742">
    <property type="entry name" value="DUF2290"/>
</dbReference>
<name>A0ABW3JN00_9FLAO</name>
<evidence type="ECO:0000313" key="2">
    <source>
        <dbReference type="EMBL" id="MFD0991319.1"/>
    </source>
</evidence>